<organism evidence="2 3">
    <name type="scientific">Noviherbaspirillum sedimenti</name>
    <dbReference type="NCBI Taxonomy" id="2320865"/>
    <lineage>
        <taxon>Bacteria</taxon>
        <taxon>Pseudomonadati</taxon>
        <taxon>Pseudomonadota</taxon>
        <taxon>Betaproteobacteria</taxon>
        <taxon>Burkholderiales</taxon>
        <taxon>Oxalobacteraceae</taxon>
        <taxon>Noviherbaspirillum</taxon>
    </lineage>
</organism>
<protein>
    <recommendedName>
        <fullName evidence="4">DUF4399 domain-containing protein</fullName>
    </recommendedName>
</protein>
<gene>
    <name evidence="2" type="ORF">D3878_04860</name>
</gene>
<evidence type="ECO:0008006" key="4">
    <source>
        <dbReference type="Google" id="ProtNLM"/>
    </source>
</evidence>
<evidence type="ECO:0000313" key="2">
    <source>
        <dbReference type="EMBL" id="RJG04226.1"/>
    </source>
</evidence>
<evidence type="ECO:0000256" key="1">
    <source>
        <dbReference type="SAM" id="SignalP"/>
    </source>
</evidence>
<name>A0A3A3GPH1_9BURK</name>
<reference evidence="3" key="1">
    <citation type="submission" date="2018-09" db="EMBL/GenBank/DDBJ databases">
        <authorList>
            <person name="Zhu H."/>
        </authorList>
    </citation>
    <scope>NUCLEOTIDE SEQUENCE [LARGE SCALE GENOMIC DNA]</scope>
    <source>
        <strain evidence="3">K1S02-23</strain>
    </source>
</reference>
<keyword evidence="3" id="KW-1185">Reference proteome</keyword>
<keyword evidence="1" id="KW-0732">Signal</keyword>
<sequence length="114" mass="12170">MRISSIYPILGAALLAYSQISVAENASVKITSPADGTKLDATAQSKLVYEVIPGPKGDHSHLYVDDKEAAILRQLKGSYELATLSPGQHNICIKIVNKGHTPIGVEQCVKVTVN</sequence>
<dbReference type="AlphaFoldDB" id="A0A3A3GPH1"/>
<comment type="caution">
    <text evidence="2">The sequence shown here is derived from an EMBL/GenBank/DDBJ whole genome shotgun (WGS) entry which is preliminary data.</text>
</comment>
<accession>A0A3A3GPH1</accession>
<proteinExistence type="predicted"/>
<feature type="signal peptide" evidence="1">
    <location>
        <begin position="1"/>
        <end position="23"/>
    </location>
</feature>
<evidence type="ECO:0000313" key="3">
    <source>
        <dbReference type="Proteomes" id="UP000266327"/>
    </source>
</evidence>
<feature type="chain" id="PRO_5017203196" description="DUF4399 domain-containing protein" evidence="1">
    <location>
        <begin position="24"/>
        <end position="114"/>
    </location>
</feature>
<dbReference type="OrthoDB" id="9758603at2"/>
<dbReference type="EMBL" id="QYUQ01000002">
    <property type="protein sequence ID" value="RJG04226.1"/>
    <property type="molecule type" value="Genomic_DNA"/>
</dbReference>
<dbReference type="Proteomes" id="UP000266327">
    <property type="component" value="Unassembled WGS sequence"/>
</dbReference>